<proteinExistence type="predicted"/>
<name>A0A1G2QCF0_9BACT</name>
<dbReference type="AlphaFoldDB" id="A0A1G2QCF0"/>
<organism evidence="1 2">
    <name type="scientific">Candidatus Vogelbacteria bacterium RIFOXYD1_FULL_44_32</name>
    <dbReference type="NCBI Taxonomy" id="1802438"/>
    <lineage>
        <taxon>Bacteria</taxon>
        <taxon>Candidatus Vogeliibacteriota</taxon>
    </lineage>
</organism>
<comment type="caution">
    <text evidence="1">The sequence shown here is derived from an EMBL/GenBank/DDBJ whole genome shotgun (WGS) entry which is preliminary data.</text>
</comment>
<sequence length="64" mass="7541">MTETEEMIHQRFKKALEEHGRRLDDPDYRRRLEISALQTSVAVSVSIQAQRQAAAMEHRSGRRY</sequence>
<dbReference type="Proteomes" id="UP000177043">
    <property type="component" value="Unassembled WGS sequence"/>
</dbReference>
<dbReference type="EMBL" id="MHTJ01000004">
    <property type="protein sequence ID" value="OHA58254.1"/>
    <property type="molecule type" value="Genomic_DNA"/>
</dbReference>
<accession>A0A1G2QCF0</accession>
<protein>
    <submittedName>
        <fullName evidence="1">Uncharacterized protein</fullName>
    </submittedName>
</protein>
<gene>
    <name evidence="1" type="ORF">A2571_03290</name>
</gene>
<dbReference type="STRING" id="1802438.A2571_03290"/>
<evidence type="ECO:0000313" key="1">
    <source>
        <dbReference type="EMBL" id="OHA58254.1"/>
    </source>
</evidence>
<evidence type="ECO:0000313" key="2">
    <source>
        <dbReference type="Proteomes" id="UP000177043"/>
    </source>
</evidence>
<reference evidence="1 2" key="1">
    <citation type="journal article" date="2016" name="Nat. Commun.">
        <title>Thousands of microbial genomes shed light on interconnected biogeochemical processes in an aquifer system.</title>
        <authorList>
            <person name="Anantharaman K."/>
            <person name="Brown C.T."/>
            <person name="Hug L.A."/>
            <person name="Sharon I."/>
            <person name="Castelle C.J."/>
            <person name="Probst A.J."/>
            <person name="Thomas B.C."/>
            <person name="Singh A."/>
            <person name="Wilkins M.J."/>
            <person name="Karaoz U."/>
            <person name="Brodie E.L."/>
            <person name="Williams K.H."/>
            <person name="Hubbard S.S."/>
            <person name="Banfield J.F."/>
        </authorList>
    </citation>
    <scope>NUCLEOTIDE SEQUENCE [LARGE SCALE GENOMIC DNA]</scope>
</reference>